<dbReference type="EC" id="2.3.1.-" evidence="2"/>
<dbReference type="EMBL" id="BSNN01000008">
    <property type="protein sequence ID" value="GLQ36165.1"/>
    <property type="molecule type" value="Genomic_DNA"/>
</dbReference>
<evidence type="ECO:0000313" key="5">
    <source>
        <dbReference type="Proteomes" id="UP001156694"/>
    </source>
</evidence>
<reference evidence="5" key="1">
    <citation type="journal article" date="2019" name="Int. J. Syst. Evol. Microbiol.">
        <title>The Global Catalogue of Microorganisms (GCM) 10K type strain sequencing project: providing services to taxonomists for standard genome sequencing and annotation.</title>
        <authorList>
            <consortium name="The Broad Institute Genomics Platform"/>
            <consortium name="The Broad Institute Genome Sequencing Center for Infectious Disease"/>
            <person name="Wu L."/>
            <person name="Ma J."/>
        </authorList>
    </citation>
    <scope>NUCLEOTIDE SEQUENCE [LARGE SCALE GENOMIC DNA]</scope>
    <source>
        <strain evidence="5">NBRC 110140</strain>
    </source>
</reference>
<evidence type="ECO:0000313" key="4">
    <source>
        <dbReference type="EMBL" id="GLQ36165.1"/>
    </source>
</evidence>
<organism evidence="4 5">
    <name type="scientific">Amylibacter marinus</name>
    <dbReference type="NCBI Taxonomy" id="1475483"/>
    <lineage>
        <taxon>Bacteria</taxon>
        <taxon>Pseudomonadati</taxon>
        <taxon>Pseudomonadota</taxon>
        <taxon>Alphaproteobacteria</taxon>
        <taxon>Rhodobacterales</taxon>
        <taxon>Paracoccaceae</taxon>
        <taxon>Amylibacter</taxon>
    </lineage>
</organism>
<keyword evidence="5" id="KW-1185">Reference proteome</keyword>
<dbReference type="Pfam" id="PF02794">
    <property type="entry name" value="HlyC"/>
    <property type="match status" value="1"/>
</dbReference>
<dbReference type="RefSeq" id="WP_284379732.1">
    <property type="nucleotide sequence ID" value="NZ_BSNN01000008.1"/>
</dbReference>
<name>A0ABQ5VXT6_9RHOB</name>
<evidence type="ECO:0000256" key="3">
    <source>
        <dbReference type="SAM" id="MobiDB-lite"/>
    </source>
</evidence>
<dbReference type="InterPro" id="IPR003996">
    <property type="entry name" value="RTX_toxin-activating_protC_bac"/>
</dbReference>
<evidence type="ECO:0000256" key="1">
    <source>
        <dbReference type="ARBA" id="ARBA00005686"/>
    </source>
</evidence>
<comment type="caution">
    <text evidence="4">The sequence shown here is derived from an EMBL/GenBank/DDBJ whole genome shotgun (WGS) entry which is preliminary data.</text>
</comment>
<proteinExistence type="inferred from homology"/>
<comment type="similarity">
    <text evidence="1 2">Belongs to the RTX toxin acyltransferase family.</text>
</comment>
<keyword evidence="2" id="KW-0808">Transferase</keyword>
<keyword evidence="2" id="KW-0012">Acyltransferase</keyword>
<sequence>MFSNWVKIHGLNPAILQRISEVKSPMIWQGLGEFDAGHYTFTSLQHCLDDLIIPSFKELFIDQPDITAGLERMRFVQTASRPYTHVTDDQDIEIGFNWSGTPADIICLGHEVAHGVQALMSGFEFMPPLAREVCAFIGELKTIVGAGGIDAGLQARLIAVWHQESATYTTKDLALIRDALSNPERAYDYRMNYGIARLIAVQLFASSDATGISSLFASGTQAMAYLADTIETIAHGKTIAVGDPCQLDAAGAFDAVIDGLAQVFGRQGAVIDAFSQSCVVNQSVSSGDEQVRVNGFGVETQFISCSFDHRGDDLVRLSGAVSAALALRCKGAQDLHAFVEDMGRLLAWLLFEPAPRPCDLKIPAVPSVRECGAAQAILGLSSDALFPCWTGQIDLGWFADFGPLGWVQADGAVRYGVDMPLDQLRYWRSLGAFAIASLGGGDAKMTPDAFIAAHQDKARAGAASDHVAFWPWIKAPSYDGLSAIGMAIQQLADSPYHRQFSLSYYLPVEILPALRAGNLQIFVDQGGQPAGMVTWAWLSDAVLGRVLKTGSALSHAEWNCGSGLFFNDWITQPKVLRSVLQEMTEHRFPNEVATSLRRAPDGSVRRVNRWTGRNQRKASIRGPRDTNMQDVGCFA</sequence>
<evidence type="ECO:0000256" key="2">
    <source>
        <dbReference type="RuleBase" id="RU368102"/>
    </source>
</evidence>
<gene>
    <name evidence="4" type="ORF">GCM10007939_24490</name>
</gene>
<feature type="region of interest" description="Disordered" evidence="3">
    <location>
        <begin position="615"/>
        <end position="635"/>
    </location>
</feature>
<keyword evidence="2" id="KW-0963">Cytoplasm</keyword>
<comment type="subcellular location">
    <subcellularLocation>
        <location evidence="2">Cytoplasm</location>
    </subcellularLocation>
</comment>
<dbReference type="Proteomes" id="UP001156694">
    <property type="component" value="Unassembled WGS sequence"/>
</dbReference>
<keyword evidence="2" id="KW-0204">Cytolysis</keyword>
<accession>A0ABQ5VXT6</accession>
<protein>
    <recommendedName>
        <fullName evidence="2">RTX toxin-activating lysine-acyltransferase</fullName>
        <ecNumber evidence="2">2.3.1.-</ecNumber>
    </recommendedName>
</protein>
<comment type="function">
    <text evidence="2">Involved in fatty acylation of protoxin at internal lysine residues, thereby converting it to the active toxin.</text>
</comment>